<evidence type="ECO:0000256" key="3">
    <source>
        <dbReference type="ARBA" id="ARBA00023163"/>
    </source>
</evidence>
<dbReference type="PANTHER" id="PTHR47424">
    <property type="entry name" value="REGULATORY PROTEIN GAL4"/>
    <property type="match status" value="1"/>
</dbReference>
<dbReference type="STRING" id="196109.A0A136IZV1"/>
<keyword evidence="1" id="KW-0479">Metal-binding</keyword>
<dbReference type="InParanoid" id="A0A136IZV1"/>
<feature type="domain" description="Zn(2)-C6 fungal-type" evidence="5">
    <location>
        <begin position="12"/>
        <end position="45"/>
    </location>
</feature>
<dbReference type="AlphaFoldDB" id="A0A136IZV1"/>
<dbReference type="FunCoup" id="A0A136IZV1">
    <property type="interactions" value="777"/>
</dbReference>
<dbReference type="CDD" id="cd00067">
    <property type="entry name" value="GAL4"/>
    <property type="match status" value="1"/>
</dbReference>
<dbReference type="Pfam" id="PF04082">
    <property type="entry name" value="Fungal_trans"/>
    <property type="match status" value="1"/>
</dbReference>
<dbReference type="SMART" id="SM00906">
    <property type="entry name" value="Fungal_trans"/>
    <property type="match status" value="1"/>
</dbReference>
<dbReference type="SMART" id="SM00066">
    <property type="entry name" value="GAL4"/>
    <property type="match status" value="1"/>
</dbReference>
<dbReference type="Gene3D" id="4.10.240.10">
    <property type="entry name" value="Zn(2)-C6 fungal-type DNA-binding domain"/>
    <property type="match status" value="1"/>
</dbReference>
<dbReference type="InterPro" id="IPR036864">
    <property type="entry name" value="Zn2-C6_fun-type_DNA-bd_sf"/>
</dbReference>
<keyword evidence="3" id="KW-0804">Transcription</keyword>
<keyword evidence="2" id="KW-0805">Transcription regulation</keyword>
<evidence type="ECO:0000313" key="6">
    <source>
        <dbReference type="EMBL" id="KXJ90286.1"/>
    </source>
</evidence>
<name>A0A136IZV1_9PEZI</name>
<evidence type="ECO:0000259" key="5">
    <source>
        <dbReference type="PROSITE" id="PS50048"/>
    </source>
</evidence>
<dbReference type="Proteomes" id="UP000070501">
    <property type="component" value="Unassembled WGS sequence"/>
</dbReference>
<dbReference type="PANTHER" id="PTHR47424:SF2">
    <property type="entry name" value="TRANSCRIPTION FACTOR DOMAIN-CONTAINING PROTEIN-RELATED"/>
    <property type="match status" value="1"/>
</dbReference>
<keyword evidence="4" id="KW-0539">Nucleus</keyword>
<dbReference type="GO" id="GO:0005634">
    <property type="term" value="C:nucleus"/>
    <property type="evidence" value="ECO:0007669"/>
    <property type="project" value="TreeGrafter"/>
</dbReference>
<dbReference type="GO" id="GO:0000435">
    <property type="term" value="P:positive regulation of transcription from RNA polymerase II promoter by galactose"/>
    <property type="evidence" value="ECO:0007669"/>
    <property type="project" value="TreeGrafter"/>
</dbReference>
<evidence type="ECO:0000256" key="1">
    <source>
        <dbReference type="ARBA" id="ARBA00022723"/>
    </source>
</evidence>
<sequence>MGSGTRKGPQPACINCQRRKSRCARSSITGDACAYCLRTGKHCSFQEPPRRTALTRDNLNASQLECLRLRRLLRALQPALDIDAALVNASASASAEANAEVDGGRGSGSGGGVAGAVAVAPSNSSPASTSSYTTAAAAALDQPEDGMAMFPTASSGYLGSSSGSQLVREIAPLLPQLPESPTRTASSPSWTAESASFTTTPAVQSRLVDAYFLYYNSCYPILHEKTFRDQLARQHELPPTAAWHILCCMVFAIGHWISTTNMSGDLSPYYAAARSRLSVQVLESGTIETVQAFLLMSNYLQKNDRPNTAYNFVGIAHRMALSLGLHREVATDADDSLLNERRRQVFWVLFCFDCGFSITTGRPPTMYEGFVDCRLPRNVDDMGLNMLSAIPLPVDVPTQYSALIAQTKLARLASTIYTEYLQARTADTKLEYQIADTMDQQLGHWRRDLPAYFTSTDVPAWFLAPRAVVLWKEQNLRILIWRGSKARHSFLPHKSPAENRCRDVAMQTIHDIAGFCERTYHPGVVHLGVNWYATYFLFQAVLVLEAGLLRSRRRSGDSSC</sequence>
<accession>A0A136IZV1</accession>
<feature type="non-terminal residue" evidence="6">
    <location>
        <position position="560"/>
    </location>
</feature>
<dbReference type="GO" id="GO:0006351">
    <property type="term" value="P:DNA-templated transcription"/>
    <property type="evidence" value="ECO:0007669"/>
    <property type="project" value="InterPro"/>
</dbReference>
<dbReference type="GO" id="GO:0000981">
    <property type="term" value="F:DNA-binding transcription factor activity, RNA polymerase II-specific"/>
    <property type="evidence" value="ECO:0007669"/>
    <property type="project" value="InterPro"/>
</dbReference>
<dbReference type="GO" id="GO:0000978">
    <property type="term" value="F:RNA polymerase II cis-regulatory region sequence-specific DNA binding"/>
    <property type="evidence" value="ECO:0007669"/>
    <property type="project" value="TreeGrafter"/>
</dbReference>
<dbReference type="InterPro" id="IPR007219">
    <property type="entry name" value="XnlR_reg_dom"/>
</dbReference>
<dbReference type="CDD" id="cd12148">
    <property type="entry name" value="fungal_TF_MHR"/>
    <property type="match status" value="1"/>
</dbReference>
<dbReference type="InterPro" id="IPR051127">
    <property type="entry name" value="Fungal_SecMet_Regulators"/>
</dbReference>
<protein>
    <submittedName>
        <fullName evidence="6">Fungal-specific transcription factor domain-domain-containing protein</fullName>
    </submittedName>
</protein>
<dbReference type="EMBL" id="KQ964253">
    <property type="protein sequence ID" value="KXJ90286.1"/>
    <property type="molecule type" value="Genomic_DNA"/>
</dbReference>
<organism evidence="6 7">
    <name type="scientific">Microdochium bolleyi</name>
    <dbReference type="NCBI Taxonomy" id="196109"/>
    <lineage>
        <taxon>Eukaryota</taxon>
        <taxon>Fungi</taxon>
        <taxon>Dikarya</taxon>
        <taxon>Ascomycota</taxon>
        <taxon>Pezizomycotina</taxon>
        <taxon>Sordariomycetes</taxon>
        <taxon>Xylariomycetidae</taxon>
        <taxon>Xylariales</taxon>
        <taxon>Microdochiaceae</taxon>
        <taxon>Microdochium</taxon>
    </lineage>
</organism>
<dbReference type="InterPro" id="IPR001138">
    <property type="entry name" value="Zn2Cys6_DnaBD"/>
</dbReference>
<dbReference type="OrthoDB" id="3364175at2759"/>
<gene>
    <name evidence="6" type="ORF">Micbo1qcDRAFT_149181</name>
</gene>
<evidence type="ECO:0000256" key="4">
    <source>
        <dbReference type="ARBA" id="ARBA00023242"/>
    </source>
</evidence>
<reference evidence="7" key="1">
    <citation type="submission" date="2016-02" db="EMBL/GenBank/DDBJ databases">
        <title>Draft genome sequence of Microdochium bolleyi, a fungal endophyte of beachgrass.</title>
        <authorList>
            <consortium name="DOE Joint Genome Institute"/>
            <person name="David A.S."/>
            <person name="May G."/>
            <person name="Haridas S."/>
            <person name="Lim J."/>
            <person name="Wang M."/>
            <person name="Labutti K."/>
            <person name="Lipzen A."/>
            <person name="Barry K."/>
            <person name="Grigoriev I.V."/>
        </authorList>
    </citation>
    <scope>NUCLEOTIDE SEQUENCE [LARGE SCALE GENOMIC DNA]</scope>
    <source>
        <strain evidence="7">J235TASD1</strain>
    </source>
</reference>
<dbReference type="PROSITE" id="PS50048">
    <property type="entry name" value="ZN2_CY6_FUNGAL_2"/>
    <property type="match status" value="1"/>
</dbReference>
<dbReference type="GO" id="GO:0008270">
    <property type="term" value="F:zinc ion binding"/>
    <property type="evidence" value="ECO:0007669"/>
    <property type="project" value="InterPro"/>
</dbReference>
<proteinExistence type="predicted"/>
<keyword evidence="7" id="KW-1185">Reference proteome</keyword>
<evidence type="ECO:0000313" key="7">
    <source>
        <dbReference type="Proteomes" id="UP000070501"/>
    </source>
</evidence>
<dbReference type="SUPFAM" id="SSF57701">
    <property type="entry name" value="Zn2/Cys6 DNA-binding domain"/>
    <property type="match status" value="1"/>
</dbReference>
<evidence type="ECO:0000256" key="2">
    <source>
        <dbReference type="ARBA" id="ARBA00023015"/>
    </source>
</evidence>